<gene>
    <name evidence="1" type="ORF">ASZ90_019306</name>
</gene>
<dbReference type="Pfam" id="PF04294">
    <property type="entry name" value="VanW"/>
    <property type="match status" value="1"/>
</dbReference>
<accession>A0A0W8E3H2</accession>
<protein>
    <submittedName>
        <fullName evidence="1">Vancomycin b-type resistance protein vanw</fullName>
    </submittedName>
</protein>
<comment type="caution">
    <text evidence="1">The sequence shown here is derived from an EMBL/GenBank/DDBJ whole genome shotgun (WGS) entry which is preliminary data.</text>
</comment>
<dbReference type="EMBL" id="LNQE01001888">
    <property type="protein sequence ID" value="KUG03207.1"/>
    <property type="molecule type" value="Genomic_DNA"/>
</dbReference>
<dbReference type="PANTHER" id="PTHR35788:SF1">
    <property type="entry name" value="EXPORTED PROTEIN"/>
    <property type="match status" value="1"/>
</dbReference>
<dbReference type="AlphaFoldDB" id="A0A0W8E3H2"/>
<sequence>MPQQVQLKVSNPPPSRSRIRHDLGKLFFTAKRRLSWIKYGRNYAQLKKPDIRLPYLIYSHKTPLIRKLRNVDMWLQYNKITNLKLALGTINGLIIRPGETFSFWYLLGKPTRSKGFLNGMVLCNGSFEPGIGGGLCQLSNLIYWMTLHTPLTVKERWRHNYDVFPDYNRTQPFGCGATVVYNYIDLQICNHTDSEYQLLLWLDEDYLNGQWHSRQPAAYTYEVYEQEHLITHEWWGGYMRHNVINRIAYDGDGQPVEDTFIAENHAVMMYEPMLEPKSSEEPL</sequence>
<dbReference type="InterPro" id="IPR052913">
    <property type="entry name" value="Glycopeptide_resist_protein"/>
</dbReference>
<name>A0A0W8E3H2_9ZZZZ</name>
<organism evidence="1">
    <name type="scientific">hydrocarbon metagenome</name>
    <dbReference type="NCBI Taxonomy" id="938273"/>
    <lineage>
        <taxon>unclassified sequences</taxon>
        <taxon>metagenomes</taxon>
        <taxon>ecological metagenomes</taxon>
    </lineage>
</organism>
<dbReference type="PANTHER" id="PTHR35788">
    <property type="entry name" value="EXPORTED PROTEIN-RELATED"/>
    <property type="match status" value="1"/>
</dbReference>
<reference evidence="1" key="1">
    <citation type="journal article" date="2015" name="Proc. Natl. Acad. Sci. U.S.A.">
        <title>Networks of energetic and metabolic interactions define dynamics in microbial communities.</title>
        <authorList>
            <person name="Embree M."/>
            <person name="Liu J.K."/>
            <person name="Al-Bassam M.M."/>
            <person name="Zengler K."/>
        </authorList>
    </citation>
    <scope>NUCLEOTIDE SEQUENCE</scope>
</reference>
<proteinExistence type="predicted"/>
<dbReference type="InterPro" id="IPR007391">
    <property type="entry name" value="Vancomycin_resist_VanW"/>
</dbReference>
<evidence type="ECO:0000313" key="1">
    <source>
        <dbReference type="EMBL" id="KUG03207.1"/>
    </source>
</evidence>